<dbReference type="AlphaFoldDB" id="A0A0D2AHR7"/>
<dbReference type="PANTHER" id="PTHR12653:SF0">
    <property type="entry name" value="NADH DEHYDROGENASE [UBIQUINONE] 1 ALPHA SUBCOMPLEX SUBUNIT 5"/>
    <property type="match status" value="1"/>
</dbReference>
<sequence length="216" mass="24223">MRPAIRLLAAVSKRLEPGSPTGLAGLTTHGAPRSALIFLYTSTLRKLQQIPEHSVYRQATEALTKQRLSIIESVKPAGYDSWLEKVQWQIHNRGESYRKNFGLENEGEAVGAFAYTRFKDPENLKPTSGDHAGEIPDAMKDEVPDSIVEIEPEPQMTLEQVQEIEEKIGAGLLEEVIQVAEGEMRLVDKMIASKVWEPLEEQAPEGQWSYFERGAH</sequence>
<dbReference type="InParanoid" id="A0A0D2AHR7"/>
<dbReference type="GO" id="GO:0005743">
    <property type="term" value="C:mitochondrial inner membrane"/>
    <property type="evidence" value="ECO:0007669"/>
    <property type="project" value="UniProtKB-SubCell"/>
</dbReference>
<dbReference type="EMBL" id="KN847536">
    <property type="protein sequence ID" value="KIW06105.1"/>
    <property type="molecule type" value="Genomic_DNA"/>
</dbReference>
<dbReference type="GeneID" id="27311246"/>
<dbReference type="STRING" id="253628.A0A0D2AHR7"/>
<protein>
    <recommendedName>
        <fullName evidence="11">NADH-ubiquinone oxidoreductase 29.9 kDa subunit, mitochondrial</fullName>
    </recommendedName>
</protein>
<evidence type="ECO:0000256" key="4">
    <source>
        <dbReference type="ARBA" id="ARBA00022660"/>
    </source>
</evidence>
<gene>
    <name evidence="9" type="ORF">PV09_03273</name>
</gene>
<evidence type="ECO:0000256" key="8">
    <source>
        <dbReference type="ARBA" id="ARBA00023136"/>
    </source>
</evidence>
<dbReference type="Proteomes" id="UP000053259">
    <property type="component" value="Unassembled WGS sequence"/>
</dbReference>
<dbReference type="VEuPathDB" id="FungiDB:PV09_03273"/>
<keyword evidence="5" id="KW-0999">Mitochondrion inner membrane</keyword>
<keyword evidence="7" id="KW-0496">Mitochondrion</keyword>
<organism evidence="9 10">
    <name type="scientific">Verruconis gallopava</name>
    <dbReference type="NCBI Taxonomy" id="253628"/>
    <lineage>
        <taxon>Eukaryota</taxon>
        <taxon>Fungi</taxon>
        <taxon>Dikarya</taxon>
        <taxon>Ascomycota</taxon>
        <taxon>Pezizomycotina</taxon>
        <taxon>Dothideomycetes</taxon>
        <taxon>Pleosporomycetidae</taxon>
        <taxon>Venturiales</taxon>
        <taxon>Sympoventuriaceae</taxon>
        <taxon>Verruconis</taxon>
    </lineage>
</organism>
<keyword evidence="10" id="KW-1185">Reference proteome</keyword>
<dbReference type="GO" id="GO:0022904">
    <property type="term" value="P:respiratory electron transport chain"/>
    <property type="evidence" value="ECO:0007669"/>
    <property type="project" value="InterPro"/>
</dbReference>
<dbReference type="PANTHER" id="PTHR12653">
    <property type="entry name" value="NADH-UBIQUINONE OXIDOREDUCTASE 13 KD-B SUBUNIT"/>
    <property type="match status" value="1"/>
</dbReference>
<evidence type="ECO:0000256" key="6">
    <source>
        <dbReference type="ARBA" id="ARBA00022982"/>
    </source>
</evidence>
<dbReference type="Pfam" id="PF04716">
    <property type="entry name" value="ETC_C1_NDUFA5"/>
    <property type="match status" value="1"/>
</dbReference>
<evidence type="ECO:0000313" key="10">
    <source>
        <dbReference type="Proteomes" id="UP000053259"/>
    </source>
</evidence>
<keyword evidence="6" id="KW-0249">Electron transport</keyword>
<dbReference type="InterPro" id="IPR006806">
    <property type="entry name" value="NDUFA5"/>
</dbReference>
<evidence type="ECO:0008006" key="11">
    <source>
        <dbReference type="Google" id="ProtNLM"/>
    </source>
</evidence>
<dbReference type="HOGENOM" id="CLU_084284_0_0_1"/>
<proteinExistence type="inferred from homology"/>
<reference evidence="9 10" key="1">
    <citation type="submission" date="2015-01" db="EMBL/GenBank/DDBJ databases">
        <title>The Genome Sequence of Ochroconis gallopava CBS43764.</title>
        <authorList>
            <consortium name="The Broad Institute Genomics Platform"/>
            <person name="Cuomo C."/>
            <person name="de Hoog S."/>
            <person name="Gorbushina A."/>
            <person name="Stielow B."/>
            <person name="Teixiera M."/>
            <person name="Abouelleil A."/>
            <person name="Chapman S.B."/>
            <person name="Priest M."/>
            <person name="Young S.K."/>
            <person name="Wortman J."/>
            <person name="Nusbaum C."/>
            <person name="Birren B."/>
        </authorList>
    </citation>
    <scope>NUCLEOTIDE SEQUENCE [LARGE SCALE GENOMIC DNA]</scope>
    <source>
        <strain evidence="9 10">CBS 43764</strain>
    </source>
</reference>
<evidence type="ECO:0000256" key="3">
    <source>
        <dbReference type="ARBA" id="ARBA00022448"/>
    </source>
</evidence>
<evidence type="ECO:0000256" key="2">
    <source>
        <dbReference type="ARBA" id="ARBA00010261"/>
    </source>
</evidence>
<comment type="subcellular location">
    <subcellularLocation>
        <location evidence="1">Mitochondrion inner membrane</location>
        <topology evidence="1">Peripheral membrane protein</topology>
        <orientation evidence="1">Matrix side</orientation>
    </subcellularLocation>
</comment>
<evidence type="ECO:0000256" key="1">
    <source>
        <dbReference type="ARBA" id="ARBA00004443"/>
    </source>
</evidence>
<dbReference type="RefSeq" id="XP_016215974.1">
    <property type="nucleotide sequence ID" value="XM_016356451.1"/>
</dbReference>
<accession>A0A0D2AHR7</accession>
<keyword evidence="8" id="KW-0472">Membrane</keyword>
<comment type="similarity">
    <text evidence="2">Belongs to the complex I NDUFA5 subunit family.</text>
</comment>
<evidence type="ECO:0000313" key="9">
    <source>
        <dbReference type="EMBL" id="KIW06105.1"/>
    </source>
</evidence>
<keyword evidence="3" id="KW-0813">Transport</keyword>
<evidence type="ECO:0000256" key="5">
    <source>
        <dbReference type="ARBA" id="ARBA00022792"/>
    </source>
</evidence>
<keyword evidence="4" id="KW-0679">Respiratory chain</keyword>
<name>A0A0D2AHR7_9PEZI</name>
<evidence type="ECO:0000256" key="7">
    <source>
        <dbReference type="ARBA" id="ARBA00023128"/>
    </source>
</evidence>
<dbReference type="OrthoDB" id="286811at2759"/>